<dbReference type="Proteomes" id="UP000187012">
    <property type="component" value="Unassembled WGS sequence"/>
</dbReference>
<dbReference type="AlphaFoldDB" id="A0A1N7SIG6"/>
<organism evidence="1 2">
    <name type="scientific">Paraburkholderia ribeironis</name>
    <dbReference type="NCBI Taxonomy" id="1247936"/>
    <lineage>
        <taxon>Bacteria</taxon>
        <taxon>Pseudomonadati</taxon>
        <taxon>Pseudomonadota</taxon>
        <taxon>Betaproteobacteria</taxon>
        <taxon>Burkholderiales</taxon>
        <taxon>Burkholderiaceae</taxon>
        <taxon>Paraburkholderia</taxon>
    </lineage>
</organism>
<gene>
    <name evidence="1" type="ORF">BN2475_710052</name>
</gene>
<evidence type="ECO:0000313" key="1">
    <source>
        <dbReference type="EMBL" id="SIT47098.1"/>
    </source>
</evidence>
<sequence length="80" mass="8877">MLSEDERSQLAAIARSISATLVTRARIVLAAADGEPNSALAQRLQLTRATDLKQWPRQWGTPERHQDRACNVGNGCFCFH</sequence>
<evidence type="ECO:0000313" key="2">
    <source>
        <dbReference type="Proteomes" id="UP000187012"/>
    </source>
</evidence>
<name>A0A1N7SIG6_9BURK</name>
<reference evidence="1 2" key="1">
    <citation type="submission" date="2016-12" db="EMBL/GenBank/DDBJ databases">
        <authorList>
            <person name="Song W.-J."/>
            <person name="Kurnit D.M."/>
        </authorList>
    </citation>
    <scope>NUCLEOTIDE SEQUENCE [LARGE SCALE GENOMIC DNA]</scope>
    <source>
        <strain evidence="1 2">STM7296</strain>
    </source>
</reference>
<protein>
    <submittedName>
        <fullName evidence="1">Uncharacterized protein</fullName>
    </submittedName>
</protein>
<dbReference type="STRING" id="1247936.BN2475_710052"/>
<dbReference type="EMBL" id="CYGX02000071">
    <property type="protein sequence ID" value="SIT47098.1"/>
    <property type="molecule type" value="Genomic_DNA"/>
</dbReference>
<proteinExistence type="predicted"/>
<keyword evidence="2" id="KW-1185">Reference proteome</keyword>
<accession>A0A1N7SIG6</accession>